<dbReference type="AlphaFoldDB" id="A0A653BMT5"/>
<evidence type="ECO:0000313" key="2">
    <source>
        <dbReference type="Proteomes" id="UP000410492"/>
    </source>
</evidence>
<protein>
    <submittedName>
        <fullName evidence="1">Uncharacterized protein</fullName>
    </submittedName>
</protein>
<sequence length="67" mass="7550">MLEKKINAPQEVTLLDAKPEAWTVEPSFAALHCKNFIRDIVDNLNLQPNPEKPVIALSLDNQVLKLN</sequence>
<gene>
    <name evidence="1" type="ORF">CALMAC_LOCUS2314</name>
</gene>
<organism evidence="1 2">
    <name type="scientific">Callosobruchus maculatus</name>
    <name type="common">Southern cowpea weevil</name>
    <name type="synonym">Pulse bruchid</name>
    <dbReference type="NCBI Taxonomy" id="64391"/>
    <lineage>
        <taxon>Eukaryota</taxon>
        <taxon>Metazoa</taxon>
        <taxon>Ecdysozoa</taxon>
        <taxon>Arthropoda</taxon>
        <taxon>Hexapoda</taxon>
        <taxon>Insecta</taxon>
        <taxon>Pterygota</taxon>
        <taxon>Neoptera</taxon>
        <taxon>Endopterygota</taxon>
        <taxon>Coleoptera</taxon>
        <taxon>Polyphaga</taxon>
        <taxon>Cucujiformia</taxon>
        <taxon>Chrysomeloidea</taxon>
        <taxon>Chrysomelidae</taxon>
        <taxon>Bruchinae</taxon>
        <taxon>Bruchini</taxon>
        <taxon>Callosobruchus</taxon>
    </lineage>
</organism>
<keyword evidence="2" id="KW-1185">Reference proteome</keyword>
<proteinExistence type="predicted"/>
<dbReference type="EMBL" id="CAACVG010002743">
    <property type="protein sequence ID" value="VEN36859.1"/>
    <property type="molecule type" value="Genomic_DNA"/>
</dbReference>
<reference evidence="1 2" key="1">
    <citation type="submission" date="2019-01" db="EMBL/GenBank/DDBJ databases">
        <authorList>
            <person name="Sayadi A."/>
        </authorList>
    </citation>
    <scope>NUCLEOTIDE SEQUENCE [LARGE SCALE GENOMIC DNA]</scope>
</reference>
<dbReference type="OrthoDB" id="6701755at2759"/>
<evidence type="ECO:0000313" key="1">
    <source>
        <dbReference type="EMBL" id="VEN36859.1"/>
    </source>
</evidence>
<feature type="non-terminal residue" evidence="1">
    <location>
        <position position="67"/>
    </location>
</feature>
<name>A0A653BMT5_CALMS</name>
<accession>A0A653BMT5</accession>
<dbReference type="Proteomes" id="UP000410492">
    <property type="component" value="Unassembled WGS sequence"/>
</dbReference>